<protein>
    <submittedName>
        <fullName evidence="2">Uncharacterized protein</fullName>
    </submittedName>
</protein>
<evidence type="ECO:0000313" key="2">
    <source>
        <dbReference type="EMBL" id="KAJ8424106.1"/>
    </source>
</evidence>
<keyword evidence="3" id="KW-1185">Reference proteome</keyword>
<reference evidence="2" key="1">
    <citation type="submission" date="2022-04" db="EMBL/GenBank/DDBJ databases">
        <title>Carnegiea gigantea Genome sequencing and assembly v2.</title>
        <authorList>
            <person name="Copetti D."/>
            <person name="Sanderson M.J."/>
            <person name="Burquez A."/>
            <person name="Wojciechowski M.F."/>
        </authorList>
    </citation>
    <scope>NUCLEOTIDE SEQUENCE</scope>
    <source>
        <strain evidence="2">SGP5-SGP5p</strain>
        <tissue evidence="2">Aerial part</tissue>
    </source>
</reference>
<feature type="compositionally biased region" description="Basic and acidic residues" evidence="1">
    <location>
        <begin position="93"/>
        <end position="107"/>
    </location>
</feature>
<name>A0A9Q1GNR0_9CARY</name>
<dbReference type="EMBL" id="JAKOGI010001774">
    <property type="protein sequence ID" value="KAJ8424106.1"/>
    <property type="molecule type" value="Genomic_DNA"/>
</dbReference>
<feature type="compositionally biased region" description="Low complexity" evidence="1">
    <location>
        <begin position="73"/>
        <end position="88"/>
    </location>
</feature>
<dbReference type="OrthoDB" id="10262526at2759"/>
<feature type="region of interest" description="Disordered" evidence="1">
    <location>
        <begin position="73"/>
        <end position="133"/>
    </location>
</feature>
<feature type="compositionally biased region" description="Basic and acidic residues" evidence="1">
    <location>
        <begin position="118"/>
        <end position="129"/>
    </location>
</feature>
<accession>A0A9Q1GNR0</accession>
<gene>
    <name evidence="2" type="ORF">Cgig2_000852</name>
</gene>
<organism evidence="2 3">
    <name type="scientific">Carnegiea gigantea</name>
    <dbReference type="NCBI Taxonomy" id="171969"/>
    <lineage>
        <taxon>Eukaryota</taxon>
        <taxon>Viridiplantae</taxon>
        <taxon>Streptophyta</taxon>
        <taxon>Embryophyta</taxon>
        <taxon>Tracheophyta</taxon>
        <taxon>Spermatophyta</taxon>
        <taxon>Magnoliopsida</taxon>
        <taxon>eudicotyledons</taxon>
        <taxon>Gunneridae</taxon>
        <taxon>Pentapetalae</taxon>
        <taxon>Caryophyllales</taxon>
        <taxon>Cactineae</taxon>
        <taxon>Cactaceae</taxon>
        <taxon>Cactoideae</taxon>
        <taxon>Echinocereeae</taxon>
        <taxon>Carnegiea</taxon>
    </lineage>
</organism>
<proteinExistence type="predicted"/>
<dbReference type="AlphaFoldDB" id="A0A9Q1GNR0"/>
<sequence>METQVESNSGNDIAAIKKMRPQLDAQIEARHKEWEQLIASLQTLVPDLASSLNLSLQVISSFNGHPFTPLSPLSPSPNLNTNPYPSTSHLLKKPSESRLQPEPEPHPHSQPKPLKKLPRSEAERRRADDEGAGCTPLSLVRSMVVVCLLERIPFSPIDSSTVLRKLENDQTITAAEKTALREVGGESGAILVVEMALRSMAQDNRAIELEEFVVSGKSRVMNEMMRCLYHSLMKRRVWKRKRQKNRLRDETVVSSVPRALARMPPAGLTRVPCGSQPWHAVS</sequence>
<dbReference type="Proteomes" id="UP001153076">
    <property type="component" value="Unassembled WGS sequence"/>
</dbReference>
<evidence type="ECO:0000256" key="1">
    <source>
        <dbReference type="SAM" id="MobiDB-lite"/>
    </source>
</evidence>
<evidence type="ECO:0000313" key="3">
    <source>
        <dbReference type="Proteomes" id="UP001153076"/>
    </source>
</evidence>
<comment type="caution">
    <text evidence="2">The sequence shown here is derived from an EMBL/GenBank/DDBJ whole genome shotgun (WGS) entry which is preliminary data.</text>
</comment>